<dbReference type="InParanoid" id="A0A067MFA5"/>
<dbReference type="EMBL" id="KL198069">
    <property type="protein sequence ID" value="KDQ10276.1"/>
    <property type="molecule type" value="Genomic_DNA"/>
</dbReference>
<evidence type="ECO:0000313" key="3">
    <source>
        <dbReference type="Proteomes" id="UP000027195"/>
    </source>
</evidence>
<dbReference type="Proteomes" id="UP000027195">
    <property type="component" value="Unassembled WGS sequence"/>
</dbReference>
<dbReference type="HOGENOM" id="CLU_2320025_0_0_1"/>
<dbReference type="AlphaFoldDB" id="A0A067MFA5"/>
<organism evidence="2 3">
    <name type="scientific">Botryobasidium botryosum (strain FD-172 SS1)</name>
    <dbReference type="NCBI Taxonomy" id="930990"/>
    <lineage>
        <taxon>Eukaryota</taxon>
        <taxon>Fungi</taxon>
        <taxon>Dikarya</taxon>
        <taxon>Basidiomycota</taxon>
        <taxon>Agaricomycotina</taxon>
        <taxon>Agaricomycetes</taxon>
        <taxon>Cantharellales</taxon>
        <taxon>Botryobasidiaceae</taxon>
        <taxon>Botryobasidium</taxon>
    </lineage>
</organism>
<feature type="signal peptide" evidence="1">
    <location>
        <begin position="1"/>
        <end position="16"/>
    </location>
</feature>
<evidence type="ECO:0000256" key="1">
    <source>
        <dbReference type="SAM" id="SignalP"/>
    </source>
</evidence>
<protein>
    <recommendedName>
        <fullName evidence="4">Secreted protein</fullName>
    </recommendedName>
</protein>
<reference evidence="3" key="1">
    <citation type="journal article" date="2014" name="Proc. Natl. Acad. Sci. U.S.A.">
        <title>Extensive sampling of basidiomycete genomes demonstrates inadequacy of the white-rot/brown-rot paradigm for wood decay fungi.</title>
        <authorList>
            <person name="Riley R."/>
            <person name="Salamov A.A."/>
            <person name="Brown D.W."/>
            <person name="Nagy L.G."/>
            <person name="Floudas D."/>
            <person name="Held B.W."/>
            <person name="Levasseur A."/>
            <person name="Lombard V."/>
            <person name="Morin E."/>
            <person name="Otillar R."/>
            <person name="Lindquist E.A."/>
            <person name="Sun H."/>
            <person name="LaButti K.M."/>
            <person name="Schmutz J."/>
            <person name="Jabbour D."/>
            <person name="Luo H."/>
            <person name="Baker S.E."/>
            <person name="Pisabarro A.G."/>
            <person name="Walton J.D."/>
            <person name="Blanchette R.A."/>
            <person name="Henrissat B."/>
            <person name="Martin F."/>
            <person name="Cullen D."/>
            <person name="Hibbett D.S."/>
            <person name="Grigoriev I.V."/>
        </authorList>
    </citation>
    <scope>NUCLEOTIDE SEQUENCE [LARGE SCALE GENOMIC DNA]</scope>
    <source>
        <strain evidence="3">FD-172 SS1</strain>
    </source>
</reference>
<keyword evidence="3" id="KW-1185">Reference proteome</keyword>
<name>A0A067MFA5_BOTB1</name>
<evidence type="ECO:0000313" key="2">
    <source>
        <dbReference type="EMBL" id="KDQ10276.1"/>
    </source>
</evidence>
<evidence type="ECO:0008006" key="4">
    <source>
        <dbReference type="Google" id="ProtNLM"/>
    </source>
</evidence>
<feature type="chain" id="PRO_5001641248" description="Secreted protein" evidence="1">
    <location>
        <begin position="17"/>
        <end position="99"/>
    </location>
</feature>
<sequence>MPRVILTFILSIPARAMIMTIHLFTQPSTSYKPVPRRSSSNTQGHLSVALFKDTWCLRGAKYWRSESPRKFGHEVWLRFGFGAEGITRCAERGCRQGWL</sequence>
<keyword evidence="1" id="KW-0732">Signal</keyword>
<accession>A0A067MFA5</accession>
<proteinExistence type="predicted"/>
<gene>
    <name evidence="2" type="ORF">BOTBODRAFT_36388</name>
</gene>